<gene>
    <name evidence="1" type="ORF">C8P67_104355</name>
</gene>
<keyword evidence="2" id="KW-1185">Reference proteome</keyword>
<evidence type="ECO:0000313" key="1">
    <source>
        <dbReference type="EMBL" id="REG99723.1"/>
    </source>
</evidence>
<comment type="caution">
    <text evidence="1">The sequence shown here is derived from an EMBL/GenBank/DDBJ whole genome shotgun (WGS) entry which is preliminary data.</text>
</comment>
<organism evidence="1 2">
    <name type="scientific">Flavobacterium aquicola</name>
    <dbReference type="NCBI Taxonomy" id="1682742"/>
    <lineage>
        <taxon>Bacteria</taxon>
        <taxon>Pseudomonadati</taxon>
        <taxon>Bacteroidota</taxon>
        <taxon>Flavobacteriia</taxon>
        <taxon>Flavobacteriales</taxon>
        <taxon>Flavobacteriaceae</taxon>
        <taxon>Flavobacterium</taxon>
    </lineage>
</organism>
<proteinExistence type="predicted"/>
<evidence type="ECO:0000313" key="2">
    <source>
        <dbReference type="Proteomes" id="UP000257136"/>
    </source>
</evidence>
<accession>A0A3E0EPQ1</accession>
<sequence length="81" mass="9763">MAVNISKIKINTAKQKVWDTLTKPEFVKLWQFGSKLQTTWEVDSPIKFINEWEGKIFEQLWNRFRIYANRQIAIFTIRTKT</sequence>
<name>A0A3E0EPQ1_9FLAO</name>
<protein>
    <recommendedName>
        <fullName evidence="3">Activator of Hsp90 ATPase-like protein</fullName>
    </recommendedName>
</protein>
<dbReference type="AlphaFoldDB" id="A0A3E0EPQ1"/>
<dbReference type="Gene3D" id="3.30.530.20">
    <property type="match status" value="1"/>
</dbReference>
<dbReference type="SUPFAM" id="SSF55961">
    <property type="entry name" value="Bet v1-like"/>
    <property type="match status" value="1"/>
</dbReference>
<evidence type="ECO:0008006" key="3">
    <source>
        <dbReference type="Google" id="ProtNLM"/>
    </source>
</evidence>
<reference evidence="1 2" key="1">
    <citation type="submission" date="2018-08" db="EMBL/GenBank/DDBJ databases">
        <title>Genomic Encyclopedia of Archaeal and Bacterial Type Strains, Phase II (KMG-II): from individual species to whole genera.</title>
        <authorList>
            <person name="Goeker M."/>
        </authorList>
    </citation>
    <scope>NUCLEOTIDE SEQUENCE [LARGE SCALE GENOMIC DNA]</scope>
    <source>
        <strain evidence="1 2">DSM 100880</strain>
    </source>
</reference>
<dbReference type="InterPro" id="IPR023393">
    <property type="entry name" value="START-like_dom_sf"/>
</dbReference>
<dbReference type="EMBL" id="QUNI01000004">
    <property type="protein sequence ID" value="REG99723.1"/>
    <property type="molecule type" value="Genomic_DNA"/>
</dbReference>
<dbReference type="Proteomes" id="UP000257136">
    <property type="component" value="Unassembled WGS sequence"/>
</dbReference>